<gene>
    <name evidence="3" type="ORF">PAHAL_4G318000</name>
</gene>
<evidence type="ECO:0000313" key="3">
    <source>
        <dbReference type="EMBL" id="PAN25681.1"/>
    </source>
</evidence>
<evidence type="ECO:0000256" key="2">
    <source>
        <dbReference type="SAM" id="Phobius"/>
    </source>
</evidence>
<keyword evidence="2" id="KW-0812">Transmembrane</keyword>
<feature type="region of interest" description="Disordered" evidence="1">
    <location>
        <begin position="166"/>
        <end position="208"/>
    </location>
</feature>
<dbReference type="Pfam" id="PF03140">
    <property type="entry name" value="DUF247"/>
    <property type="match status" value="1"/>
</dbReference>
<reference evidence="3" key="1">
    <citation type="submission" date="2018-04" db="EMBL/GenBank/DDBJ databases">
        <title>WGS assembly of Panicum hallii.</title>
        <authorList>
            <person name="Lovell J."/>
            <person name="Jenkins J."/>
            <person name="Lowry D."/>
            <person name="Mamidi S."/>
            <person name="Sreedasyam A."/>
            <person name="Weng X."/>
            <person name="Barry K."/>
            <person name="Bonette J."/>
            <person name="Campitelli B."/>
            <person name="Daum C."/>
            <person name="Gordon S."/>
            <person name="Gould B."/>
            <person name="Lipzen A."/>
            <person name="Macqueen A."/>
            <person name="Palacio-Mejia J."/>
            <person name="Plott C."/>
            <person name="Shakirov E."/>
            <person name="Shu S."/>
            <person name="Yoshinaga Y."/>
            <person name="Zane M."/>
            <person name="Rokhsar D."/>
            <person name="Grimwood J."/>
            <person name="Schmutz J."/>
            <person name="Juenger T."/>
        </authorList>
    </citation>
    <scope>NUCLEOTIDE SEQUENCE [LARGE SCALE GENOMIC DNA]</scope>
    <source>
        <strain evidence="3">FIL2</strain>
    </source>
</reference>
<dbReference type="Gramene" id="PAN25681">
    <property type="protein sequence ID" value="PAN25681"/>
    <property type="gene ID" value="PAHAL_4G318000"/>
</dbReference>
<keyword evidence="2" id="KW-1133">Transmembrane helix</keyword>
<dbReference type="PANTHER" id="PTHR31549:SF24">
    <property type="entry name" value="OS06G0160600 PROTEIN"/>
    <property type="match status" value="1"/>
</dbReference>
<protein>
    <submittedName>
        <fullName evidence="3">Uncharacterized protein</fullName>
    </submittedName>
</protein>
<dbReference type="EMBL" id="CM008049">
    <property type="protein sequence ID" value="PAN25681.1"/>
    <property type="molecule type" value="Genomic_DNA"/>
</dbReference>
<sequence length="541" mass="57855">MGAEAEVLAGGDQNRRVGGTPAGADQRRVGGTPAAAELPGPLRVGGTPAGADQRRVGGTPAAAELPGRVPSRRAPRPAPLPYQAMLGSTAYARMRAEHPAEFAPASVFFTHDPRSAIDRRNSFRVKAALVYEAVTGHHVDDNMPRADSLLLALARECHARIQALTPTGDAGGALPEVPAGGAPPSPNDPGTKGGKSSPPAEVTEEGLDETQKRVVDGVFVVVGFLPKLKEAIARGADRDGVDESFKSRHMQDIVTDVVKLENQLPLRDLLDVAAVAEAAVAATVARGEFKDVGSNARGGEYRLPFNKDSFGDVVQGFCWYYSPFASSKKPAAASPFKDVAADEDMATRTLLDCLHLSVVKPPQGAAVSATGRPARMPTARELRRSGARLQASENGRAEVEFAQPTVWLPALVYDFKLATVARNLLAREYEGQSKPVTRYFQMLNELVEDAADVRILRRAGVIRGGSGGVQEVHRLVKSIDGHATYPSVYLAMDLEIEKVKQYHDKRMTSFLVRNRPGVIWASSVAALSVFAIVAARRNRQG</sequence>
<organism evidence="3">
    <name type="scientific">Panicum hallii</name>
    <dbReference type="NCBI Taxonomy" id="206008"/>
    <lineage>
        <taxon>Eukaryota</taxon>
        <taxon>Viridiplantae</taxon>
        <taxon>Streptophyta</taxon>
        <taxon>Embryophyta</taxon>
        <taxon>Tracheophyta</taxon>
        <taxon>Spermatophyta</taxon>
        <taxon>Magnoliopsida</taxon>
        <taxon>Liliopsida</taxon>
        <taxon>Poales</taxon>
        <taxon>Poaceae</taxon>
        <taxon>PACMAD clade</taxon>
        <taxon>Panicoideae</taxon>
        <taxon>Panicodae</taxon>
        <taxon>Paniceae</taxon>
        <taxon>Panicinae</taxon>
        <taxon>Panicum</taxon>
        <taxon>Panicum sect. Panicum</taxon>
    </lineage>
</organism>
<dbReference type="Proteomes" id="UP000243499">
    <property type="component" value="Chromosome 4"/>
</dbReference>
<feature type="transmembrane region" description="Helical" evidence="2">
    <location>
        <begin position="517"/>
        <end position="535"/>
    </location>
</feature>
<evidence type="ECO:0000256" key="1">
    <source>
        <dbReference type="SAM" id="MobiDB-lite"/>
    </source>
</evidence>
<dbReference type="InterPro" id="IPR004158">
    <property type="entry name" value="DUF247_pln"/>
</dbReference>
<keyword evidence="2" id="KW-0472">Membrane</keyword>
<name>A0A2S3HLW9_9POAL</name>
<dbReference type="PANTHER" id="PTHR31549">
    <property type="entry name" value="PROTEIN, PUTATIVE (DUF247)-RELATED-RELATED"/>
    <property type="match status" value="1"/>
</dbReference>
<accession>A0A2S3HLW9</accession>
<dbReference type="AlphaFoldDB" id="A0A2S3HLW9"/>
<proteinExistence type="predicted"/>
<feature type="region of interest" description="Disordered" evidence="1">
    <location>
        <begin position="1"/>
        <end position="79"/>
    </location>
</feature>